<dbReference type="PANTHER" id="PTHR11042">
    <property type="entry name" value="EUKARYOTIC TRANSLATION INITIATION FACTOR 2-ALPHA KINASE EIF2-ALPHA KINASE -RELATED"/>
    <property type="match status" value="1"/>
</dbReference>
<evidence type="ECO:0000256" key="10">
    <source>
        <dbReference type="ARBA" id="ARBA00037982"/>
    </source>
</evidence>
<dbReference type="PROSITE" id="PS00107">
    <property type="entry name" value="PROTEIN_KINASE_ATP"/>
    <property type="match status" value="1"/>
</dbReference>
<proteinExistence type="inferred from homology"/>
<dbReference type="SMART" id="SM00220">
    <property type="entry name" value="S_TKc"/>
    <property type="match status" value="1"/>
</dbReference>
<evidence type="ECO:0000313" key="19">
    <source>
        <dbReference type="Proteomes" id="UP000593567"/>
    </source>
</evidence>
<keyword evidence="9 11" id="KW-0539">Nucleus</keyword>
<protein>
    <recommendedName>
        <fullName evidence="11">Wee1-like protein kinase</fullName>
        <ecNumber evidence="11">2.7.10.2</ecNumber>
    </recommendedName>
</protein>
<evidence type="ECO:0000256" key="5">
    <source>
        <dbReference type="ARBA" id="ARBA00022777"/>
    </source>
</evidence>
<keyword evidence="7 14" id="KW-0460">Magnesium</keyword>
<feature type="binding site" evidence="13 15">
    <location>
        <position position="237"/>
    </location>
    <ligand>
        <name>ATP</name>
        <dbReference type="ChEBI" id="CHEBI:30616"/>
    </ligand>
</feature>
<dbReference type="InterPro" id="IPR000719">
    <property type="entry name" value="Prot_kinase_dom"/>
</dbReference>
<comment type="cofactor">
    <cofactor evidence="14">
        <name>Mg(2+)</name>
        <dbReference type="ChEBI" id="CHEBI:18420"/>
    </cofactor>
    <text evidence="14">Binds 2 magnesium ions per subunit.</text>
</comment>
<dbReference type="InterPro" id="IPR008271">
    <property type="entry name" value="Ser/Thr_kinase_AS"/>
</dbReference>
<dbReference type="Proteomes" id="UP000593567">
    <property type="component" value="Unassembled WGS sequence"/>
</dbReference>
<dbReference type="EMBL" id="VXIV02001490">
    <property type="protein sequence ID" value="KAF6032664.1"/>
    <property type="molecule type" value="Genomic_DNA"/>
</dbReference>
<evidence type="ECO:0000256" key="6">
    <source>
        <dbReference type="ARBA" id="ARBA00022840"/>
    </source>
</evidence>
<dbReference type="PROSITE" id="PS50011">
    <property type="entry name" value="PROTEIN_KINASE_DOM"/>
    <property type="match status" value="1"/>
</dbReference>
<dbReference type="GO" id="GO:0000287">
    <property type="term" value="F:magnesium ion binding"/>
    <property type="evidence" value="ECO:0007669"/>
    <property type="project" value="InterPro"/>
</dbReference>
<comment type="catalytic activity">
    <reaction evidence="11">
        <text>L-tyrosyl-[protein] + ATP = O-phospho-L-tyrosyl-[protein] + ADP + H(+)</text>
        <dbReference type="Rhea" id="RHEA:10596"/>
        <dbReference type="Rhea" id="RHEA-COMP:10136"/>
        <dbReference type="Rhea" id="RHEA-COMP:20101"/>
        <dbReference type="ChEBI" id="CHEBI:15378"/>
        <dbReference type="ChEBI" id="CHEBI:30616"/>
        <dbReference type="ChEBI" id="CHEBI:46858"/>
        <dbReference type="ChEBI" id="CHEBI:61978"/>
        <dbReference type="ChEBI" id="CHEBI:456216"/>
        <dbReference type="EC" id="2.7.10.2"/>
    </reaction>
</comment>
<keyword evidence="8 11" id="KW-0829">Tyrosine-protein kinase</keyword>
<dbReference type="InterPro" id="IPR050339">
    <property type="entry name" value="CC_SR_Kinase"/>
</dbReference>
<dbReference type="PANTHER" id="PTHR11042:SF185">
    <property type="entry name" value="WEE1-LIKE PROTEIN KINASE"/>
    <property type="match status" value="1"/>
</dbReference>
<keyword evidence="3 11" id="KW-0479">Metal-binding</keyword>
<comment type="subcellular location">
    <subcellularLocation>
        <location evidence="1 11">Nucleus</location>
    </subcellularLocation>
</comment>
<dbReference type="AlphaFoldDB" id="A0A7J7K3Y3"/>
<feature type="region of interest" description="Disordered" evidence="16">
    <location>
        <begin position="1"/>
        <end position="147"/>
    </location>
</feature>
<feature type="binding site" evidence="13">
    <location>
        <begin position="214"/>
        <end position="222"/>
    </location>
    <ligand>
        <name>ATP</name>
        <dbReference type="ChEBI" id="CHEBI:30616"/>
    </ligand>
</feature>
<evidence type="ECO:0000256" key="3">
    <source>
        <dbReference type="ARBA" id="ARBA00022723"/>
    </source>
</evidence>
<evidence type="ECO:0000256" key="4">
    <source>
        <dbReference type="ARBA" id="ARBA00022741"/>
    </source>
</evidence>
<feature type="binding site" evidence="14">
    <location>
        <position position="380"/>
    </location>
    <ligand>
        <name>Mg(2+)</name>
        <dbReference type="ChEBI" id="CHEBI:18420"/>
        <label>1</label>
    </ligand>
</feature>
<evidence type="ECO:0000256" key="9">
    <source>
        <dbReference type="ARBA" id="ARBA00023242"/>
    </source>
</evidence>
<feature type="compositionally biased region" description="Low complexity" evidence="16">
    <location>
        <begin position="121"/>
        <end position="130"/>
    </location>
</feature>
<accession>A0A7J7K3Y3</accession>
<dbReference type="GO" id="GO:0004715">
    <property type="term" value="F:non-membrane spanning protein tyrosine kinase activity"/>
    <property type="evidence" value="ECO:0007669"/>
    <property type="project" value="UniProtKB-UniRule"/>
</dbReference>
<feature type="compositionally biased region" description="Low complexity" evidence="16">
    <location>
        <begin position="94"/>
        <end position="108"/>
    </location>
</feature>
<dbReference type="InterPro" id="IPR017441">
    <property type="entry name" value="Protein_kinase_ATP_BS"/>
</dbReference>
<keyword evidence="4 11" id="KW-0547">Nucleotide-binding</keyword>
<keyword evidence="19" id="KW-1185">Reference proteome</keyword>
<comment type="similarity">
    <text evidence="11">Belongs to the protein kinase superfamily. Ser/Thr protein kinase family. WEE1 subfamily.</text>
</comment>
<dbReference type="Pfam" id="PF00069">
    <property type="entry name" value="Pkinase"/>
    <property type="match status" value="1"/>
</dbReference>
<feature type="compositionally biased region" description="Basic and acidic residues" evidence="16">
    <location>
        <begin position="58"/>
        <end position="68"/>
    </location>
</feature>
<dbReference type="GO" id="GO:0005634">
    <property type="term" value="C:nucleus"/>
    <property type="evidence" value="ECO:0007669"/>
    <property type="project" value="UniProtKB-SubCell"/>
</dbReference>
<evidence type="ECO:0000256" key="13">
    <source>
        <dbReference type="PIRSR" id="PIRSR037281-2"/>
    </source>
</evidence>
<evidence type="ECO:0000256" key="2">
    <source>
        <dbReference type="ARBA" id="ARBA00022679"/>
    </source>
</evidence>
<keyword evidence="5 11" id="KW-0418">Kinase</keyword>
<evidence type="ECO:0000256" key="7">
    <source>
        <dbReference type="ARBA" id="ARBA00022842"/>
    </source>
</evidence>
<dbReference type="Gene3D" id="1.10.510.10">
    <property type="entry name" value="Transferase(Phosphotransferase) domain 1"/>
    <property type="match status" value="1"/>
</dbReference>
<sequence>MLDKELTPPPDDRLSSSSGSSSFGGSGSPDSSYKSLADAETGSHATNSRIGLSAKASKSRECVKENCRPPRISSPIATPPHKRLRALQINTDVSRCQSSPVSSRSSPFRSKKISPRGALFSSGRRSSRGSPANNSAKKPSINPFTPDRTIKTANLLKNKTSCCSDSGFCDDSWLLDSSTFDSQDVDMETEDPSLDLNDMSTNRYKEEFCEESLIGSGEFGNVYKCVNKLDGCVYAIKRSREPITGKAVARVSRNEVYAEAVLGKHPHVVRYHSAWAEGGHLFIQNEFCNGGSLAEEIATHQRRGTRFTEVELKEVLRQVAYGLKYVHCLLLAHLDIKPGNIFIQYNQMLTQSPESGIEEDINEGSEEDELTDQVTYKIGDFGHVTQIFAPQDMEEGDCRYLPKEILGDDHSHLCKADIFALGLTIYQCATLLELPKNGAEWHKIRSGNLPYMKGYSVTFNNLVKSMVHPDPATRPTAALISSHPQLCPEHLRSRLELARALHEERVKNQRLSEQLKAVTENAELRIFNGISRPTTRASRLIGLQVNRSKSLTNF</sequence>
<dbReference type="SUPFAM" id="SSF56112">
    <property type="entry name" value="Protein kinase-like (PK-like)"/>
    <property type="match status" value="1"/>
</dbReference>
<evidence type="ECO:0000259" key="17">
    <source>
        <dbReference type="PROSITE" id="PS50011"/>
    </source>
</evidence>
<dbReference type="PROSITE" id="PS00108">
    <property type="entry name" value="PROTEIN_KINASE_ST"/>
    <property type="match status" value="1"/>
</dbReference>
<dbReference type="InterPro" id="IPR011009">
    <property type="entry name" value="Kinase-like_dom_sf"/>
</dbReference>
<dbReference type="GO" id="GO:0005737">
    <property type="term" value="C:cytoplasm"/>
    <property type="evidence" value="ECO:0007669"/>
    <property type="project" value="TreeGrafter"/>
</dbReference>
<comment type="similarity">
    <text evidence="10">Belongs to the protein kinase superfamily. Ser/Thr protein kinase family. GCN2 subfamily.</text>
</comment>
<feature type="active site" description="Proton acceptor" evidence="12">
    <location>
        <position position="335"/>
    </location>
</feature>
<dbReference type="OrthoDB" id="5337378at2759"/>
<evidence type="ECO:0000256" key="12">
    <source>
        <dbReference type="PIRSR" id="PIRSR037281-1"/>
    </source>
</evidence>
<keyword evidence="2 11" id="KW-0808">Transferase</keyword>
<dbReference type="EC" id="2.7.10.2" evidence="11"/>
<feature type="domain" description="Protein kinase" evidence="17">
    <location>
        <begin position="208"/>
        <end position="486"/>
    </location>
</feature>
<reference evidence="18" key="1">
    <citation type="submission" date="2020-06" db="EMBL/GenBank/DDBJ databases">
        <title>Draft genome of Bugula neritina, a colonial animal packing powerful symbionts and potential medicines.</title>
        <authorList>
            <person name="Rayko M."/>
        </authorList>
    </citation>
    <scope>NUCLEOTIDE SEQUENCE [LARGE SCALE GENOMIC DNA]</scope>
    <source>
        <strain evidence="18">Kwan_BN1</strain>
    </source>
</reference>
<name>A0A7J7K3Y3_BUGNE</name>
<dbReference type="Gene3D" id="3.30.200.20">
    <property type="entry name" value="Phosphorylase Kinase, domain 1"/>
    <property type="match status" value="1"/>
</dbReference>
<evidence type="ECO:0000256" key="11">
    <source>
        <dbReference type="PIRNR" id="PIRNR037281"/>
    </source>
</evidence>
<gene>
    <name evidence="18" type="ORF">EB796_009005</name>
</gene>
<organism evidence="18 19">
    <name type="scientific">Bugula neritina</name>
    <name type="common">Brown bryozoan</name>
    <name type="synonym">Sertularia neritina</name>
    <dbReference type="NCBI Taxonomy" id="10212"/>
    <lineage>
        <taxon>Eukaryota</taxon>
        <taxon>Metazoa</taxon>
        <taxon>Spiralia</taxon>
        <taxon>Lophotrochozoa</taxon>
        <taxon>Bryozoa</taxon>
        <taxon>Gymnolaemata</taxon>
        <taxon>Cheilostomatida</taxon>
        <taxon>Flustrina</taxon>
        <taxon>Buguloidea</taxon>
        <taxon>Bugulidae</taxon>
        <taxon>Bugula</taxon>
    </lineage>
</organism>
<dbReference type="PIRSF" id="PIRSF037281">
    <property type="entry name" value="Wee1-like_protein_kinase"/>
    <property type="match status" value="1"/>
</dbReference>
<dbReference type="GO" id="GO:0005524">
    <property type="term" value="F:ATP binding"/>
    <property type="evidence" value="ECO:0007669"/>
    <property type="project" value="UniProtKB-UniRule"/>
</dbReference>
<evidence type="ECO:0000313" key="18">
    <source>
        <dbReference type="EMBL" id="KAF6032664.1"/>
    </source>
</evidence>
<dbReference type="InterPro" id="IPR017164">
    <property type="entry name" value="Wee1-like_protein_kinase"/>
</dbReference>
<evidence type="ECO:0000256" key="8">
    <source>
        <dbReference type="ARBA" id="ARBA00023137"/>
    </source>
</evidence>
<feature type="compositionally biased region" description="Basic and acidic residues" evidence="16">
    <location>
        <begin position="1"/>
        <end position="14"/>
    </location>
</feature>
<evidence type="ECO:0000256" key="14">
    <source>
        <dbReference type="PIRSR" id="PIRSR037281-3"/>
    </source>
</evidence>
<keyword evidence="6 11" id="KW-0067">ATP-binding</keyword>
<dbReference type="GO" id="GO:0000278">
    <property type="term" value="P:mitotic cell cycle"/>
    <property type="evidence" value="ECO:0007669"/>
    <property type="project" value="InterPro"/>
</dbReference>
<comment type="caution">
    <text evidence="18">The sequence shown here is derived from an EMBL/GenBank/DDBJ whole genome shotgun (WGS) entry which is preliminary data.</text>
</comment>
<evidence type="ECO:0000256" key="1">
    <source>
        <dbReference type="ARBA" id="ARBA00004123"/>
    </source>
</evidence>
<evidence type="ECO:0000256" key="15">
    <source>
        <dbReference type="PROSITE-ProRule" id="PRU10141"/>
    </source>
</evidence>
<feature type="binding site" evidence="14">
    <location>
        <position position="340"/>
    </location>
    <ligand>
        <name>Mg(2+)</name>
        <dbReference type="ChEBI" id="CHEBI:18420"/>
        <label>1</label>
    </ligand>
</feature>
<evidence type="ECO:0000256" key="16">
    <source>
        <dbReference type="SAM" id="MobiDB-lite"/>
    </source>
</evidence>